<dbReference type="GO" id="GO:0016887">
    <property type="term" value="F:ATP hydrolysis activity"/>
    <property type="evidence" value="ECO:0007669"/>
    <property type="project" value="InterPro"/>
</dbReference>
<dbReference type="OrthoDB" id="9802264at2"/>
<dbReference type="GO" id="GO:0005524">
    <property type="term" value="F:ATP binding"/>
    <property type="evidence" value="ECO:0007669"/>
    <property type="project" value="UniProtKB-KW"/>
</dbReference>
<dbReference type="GO" id="GO:0043190">
    <property type="term" value="C:ATP-binding cassette (ABC) transporter complex"/>
    <property type="evidence" value="ECO:0007669"/>
    <property type="project" value="InterPro"/>
</dbReference>
<dbReference type="InterPro" id="IPR003593">
    <property type="entry name" value="AAA+_ATPase"/>
</dbReference>
<proteinExistence type="predicted"/>
<keyword evidence="3 6" id="KW-0067">ATP-binding</keyword>
<dbReference type="Gene3D" id="3.40.50.300">
    <property type="entry name" value="P-loop containing nucleotide triphosphate hydrolases"/>
    <property type="match status" value="1"/>
</dbReference>
<dbReference type="SMART" id="SM00382">
    <property type="entry name" value="AAA"/>
    <property type="match status" value="1"/>
</dbReference>
<dbReference type="InterPro" id="IPR008995">
    <property type="entry name" value="Mo/tungstate-bd_C_term_dom"/>
</dbReference>
<dbReference type="InterPro" id="IPR003439">
    <property type="entry name" value="ABC_transporter-like_ATP-bd"/>
</dbReference>
<dbReference type="PROSITE" id="PS50893">
    <property type="entry name" value="ABC_TRANSPORTER_2"/>
    <property type="match status" value="1"/>
</dbReference>
<dbReference type="RefSeq" id="WP_125979601.1">
    <property type="nucleotide sequence ID" value="NZ_QXGL01000001.1"/>
</dbReference>
<dbReference type="PANTHER" id="PTHR42781:SF4">
    <property type="entry name" value="SPERMIDINE_PUTRESCINE IMPORT ATP-BINDING PROTEIN POTA"/>
    <property type="match status" value="1"/>
</dbReference>
<dbReference type="Gene3D" id="2.40.50.100">
    <property type="match status" value="1"/>
</dbReference>
<dbReference type="EC" id="7.6.2.9" evidence="4"/>
<evidence type="ECO:0000256" key="4">
    <source>
        <dbReference type="ARBA" id="ARBA00066388"/>
    </source>
</evidence>
<evidence type="ECO:0000256" key="1">
    <source>
        <dbReference type="ARBA" id="ARBA00022448"/>
    </source>
</evidence>
<keyword evidence="1" id="KW-0813">Transport</keyword>
<dbReference type="PROSITE" id="PS00211">
    <property type="entry name" value="ABC_TRANSPORTER_1"/>
    <property type="match status" value="1"/>
</dbReference>
<comment type="caution">
    <text evidence="6">The sequence shown here is derived from an EMBL/GenBank/DDBJ whole genome shotgun (WGS) entry which is preliminary data.</text>
</comment>
<evidence type="ECO:0000256" key="2">
    <source>
        <dbReference type="ARBA" id="ARBA00022741"/>
    </source>
</evidence>
<dbReference type="Proteomes" id="UP000287533">
    <property type="component" value="Unassembled WGS sequence"/>
</dbReference>
<organism evidence="6 7">
    <name type="scientific">Bifidobacterium goeldii</name>
    <dbReference type="NCBI Taxonomy" id="2306975"/>
    <lineage>
        <taxon>Bacteria</taxon>
        <taxon>Bacillati</taxon>
        <taxon>Actinomycetota</taxon>
        <taxon>Actinomycetes</taxon>
        <taxon>Bifidobacteriales</taxon>
        <taxon>Bifidobacteriaceae</taxon>
        <taxon>Bifidobacterium</taxon>
    </lineage>
</organism>
<accession>A0A430FNG6</accession>
<dbReference type="Pfam" id="PF08402">
    <property type="entry name" value="TOBE_2"/>
    <property type="match status" value="1"/>
</dbReference>
<dbReference type="InterPro" id="IPR013611">
    <property type="entry name" value="Transp-assoc_OB_typ2"/>
</dbReference>
<protein>
    <recommendedName>
        <fullName evidence="4">ABC-type quaternary amine transporter</fullName>
        <ecNumber evidence="4">7.6.2.9</ecNumber>
    </recommendedName>
</protein>
<keyword evidence="7" id="KW-1185">Reference proteome</keyword>
<dbReference type="AlphaFoldDB" id="A0A430FNG6"/>
<sequence>MANDDAYLSLDHVEFRYPGAQTSAIKDFNLSVRKGELLTLLGPSGCGKTTTLQIITGILKPTSGSVNVDGKNITDLPINRRNIGVVFQDYALFPHMNVGQNVSFGLEMQKVPKAERVRKVNDILHTVGLDGFEQRAVASLSGGQKQRVAIARALVARPKILLFDEPLSSLDASLRQELRTQMRRIQQDSGITSIFVTHDQQEAFAISDRVALLNKGVIEQIDVPDHIYSHPSTSFVARFIGGSNLVPVTVDGPIASDGTADVVCDQLGRIRGVLSESARTTTGEHVAVIHPHQLSISSDTASSAPQGTIVAREFHGETTMYTVQAGDLTLLVNRHDAFCDHLEIGATVTITPNEEKVWVIPA</sequence>
<dbReference type="EMBL" id="QXGL01000001">
    <property type="protein sequence ID" value="RSX54359.1"/>
    <property type="molecule type" value="Genomic_DNA"/>
</dbReference>
<dbReference type="InterPro" id="IPR050093">
    <property type="entry name" value="ABC_SmlMolc_Importer"/>
</dbReference>
<dbReference type="PANTHER" id="PTHR42781">
    <property type="entry name" value="SPERMIDINE/PUTRESCINE IMPORT ATP-BINDING PROTEIN POTA"/>
    <property type="match status" value="1"/>
</dbReference>
<name>A0A430FNG6_9BIFI</name>
<dbReference type="InterPro" id="IPR017871">
    <property type="entry name" value="ABC_transporter-like_CS"/>
</dbReference>
<dbReference type="FunFam" id="3.40.50.300:FF:000425">
    <property type="entry name" value="Probable ABC transporter, ATP-binding subunit"/>
    <property type="match status" value="1"/>
</dbReference>
<evidence type="ECO:0000313" key="6">
    <source>
        <dbReference type="EMBL" id="RSX54359.1"/>
    </source>
</evidence>
<feature type="domain" description="ABC transporter" evidence="5">
    <location>
        <begin position="8"/>
        <end position="240"/>
    </location>
</feature>
<keyword evidence="2" id="KW-0547">Nucleotide-binding</keyword>
<evidence type="ECO:0000259" key="5">
    <source>
        <dbReference type="PROSITE" id="PS50893"/>
    </source>
</evidence>
<evidence type="ECO:0000256" key="3">
    <source>
        <dbReference type="ARBA" id="ARBA00022840"/>
    </source>
</evidence>
<dbReference type="Pfam" id="PF00005">
    <property type="entry name" value="ABC_tran"/>
    <property type="match status" value="1"/>
</dbReference>
<dbReference type="GO" id="GO:0015418">
    <property type="term" value="F:ABC-type quaternary ammonium compound transporting activity"/>
    <property type="evidence" value="ECO:0007669"/>
    <property type="project" value="UniProtKB-EC"/>
</dbReference>
<dbReference type="InterPro" id="IPR027417">
    <property type="entry name" value="P-loop_NTPase"/>
</dbReference>
<reference evidence="6 7" key="1">
    <citation type="submission" date="2018-09" db="EMBL/GenBank/DDBJ databases">
        <title>Characterization of the phylogenetic diversity of five novel species belonging to the genus Bifidobacterium.</title>
        <authorList>
            <person name="Lugli G.A."/>
            <person name="Duranti S."/>
            <person name="Milani C."/>
        </authorList>
    </citation>
    <scope>NUCLEOTIDE SEQUENCE [LARGE SCALE GENOMIC DNA]</scope>
    <source>
        <strain evidence="6 7">2034B</strain>
    </source>
</reference>
<dbReference type="SUPFAM" id="SSF52540">
    <property type="entry name" value="P-loop containing nucleoside triphosphate hydrolases"/>
    <property type="match status" value="1"/>
</dbReference>
<evidence type="ECO:0000313" key="7">
    <source>
        <dbReference type="Proteomes" id="UP000287533"/>
    </source>
</evidence>
<dbReference type="SUPFAM" id="SSF50331">
    <property type="entry name" value="MOP-like"/>
    <property type="match status" value="1"/>
</dbReference>
<gene>
    <name evidence="6" type="ORF">D2E25_0667</name>
</gene>